<dbReference type="SMART" id="SM00342">
    <property type="entry name" value="HTH_ARAC"/>
    <property type="match status" value="1"/>
</dbReference>
<dbReference type="PROSITE" id="PS01124">
    <property type="entry name" value="HTH_ARAC_FAMILY_2"/>
    <property type="match status" value="1"/>
</dbReference>
<dbReference type="InterPro" id="IPR018060">
    <property type="entry name" value="HTH_AraC"/>
</dbReference>
<reference evidence="2 3" key="1">
    <citation type="journal article" date="2012" name="Int. J. Syst. Evol. Microbiol.">
        <title>Vibrio caribbeanicus sp. nov., isolated from the marine sponge Scleritoderma cyanea.</title>
        <authorList>
            <person name="Hoffmann M."/>
            <person name="Monday S.R."/>
            <person name="Allard M.W."/>
            <person name="Strain E.A."/>
            <person name="Whittaker P."/>
            <person name="Naum M."/>
            <person name="McCarthy P.J."/>
            <person name="Lopez J.V."/>
            <person name="Fischer M."/>
            <person name="Brown E.W."/>
        </authorList>
    </citation>
    <scope>NUCLEOTIDE SEQUENCE [LARGE SCALE GENOMIC DNA]</scope>
    <source>
        <strain evidence="2 3">ATCC 700023</strain>
    </source>
</reference>
<dbReference type="OrthoDB" id="6506763at2"/>
<gene>
    <name evidence="2" type="ORF">VII00023_16565</name>
</gene>
<keyword evidence="3" id="KW-1185">Reference proteome</keyword>
<dbReference type="Pfam" id="PF12833">
    <property type="entry name" value="HTH_18"/>
    <property type="match status" value="1"/>
</dbReference>
<dbReference type="AlphaFoldDB" id="F9RXK1"/>
<name>F9RXK1_9VIBR</name>
<dbReference type="Proteomes" id="UP000004605">
    <property type="component" value="Unassembled WGS sequence"/>
</dbReference>
<protein>
    <recommendedName>
        <fullName evidence="1">HTH araC/xylS-type domain-containing protein</fullName>
    </recommendedName>
</protein>
<evidence type="ECO:0000313" key="2">
    <source>
        <dbReference type="EMBL" id="EGU47857.1"/>
    </source>
</evidence>
<proteinExistence type="predicted"/>
<comment type="caution">
    <text evidence="2">The sequence shown here is derived from an EMBL/GenBank/DDBJ whole genome shotgun (WGS) entry which is preliminary data.</text>
</comment>
<dbReference type="Gene3D" id="1.10.10.60">
    <property type="entry name" value="Homeodomain-like"/>
    <property type="match status" value="1"/>
</dbReference>
<accession>F9RXK1</accession>
<organism evidence="2 3">
    <name type="scientific">Vibrio ichthyoenteri ATCC 700023</name>
    <dbReference type="NCBI Taxonomy" id="870968"/>
    <lineage>
        <taxon>Bacteria</taxon>
        <taxon>Pseudomonadati</taxon>
        <taxon>Pseudomonadota</taxon>
        <taxon>Gammaproteobacteria</taxon>
        <taxon>Vibrionales</taxon>
        <taxon>Vibrionaceae</taxon>
        <taxon>Vibrio</taxon>
    </lineage>
</organism>
<dbReference type="GO" id="GO:0003700">
    <property type="term" value="F:DNA-binding transcription factor activity"/>
    <property type="evidence" value="ECO:0007669"/>
    <property type="project" value="InterPro"/>
</dbReference>
<evidence type="ECO:0000313" key="3">
    <source>
        <dbReference type="Proteomes" id="UP000004605"/>
    </source>
</evidence>
<evidence type="ECO:0000259" key="1">
    <source>
        <dbReference type="PROSITE" id="PS01124"/>
    </source>
</evidence>
<dbReference type="GO" id="GO:0043565">
    <property type="term" value="F:sequence-specific DNA binding"/>
    <property type="evidence" value="ECO:0007669"/>
    <property type="project" value="InterPro"/>
</dbReference>
<dbReference type="RefSeq" id="WP_006710597.1">
    <property type="nucleotide sequence ID" value="NZ_AFWF01000017.1"/>
</dbReference>
<sequence length="295" mass="34188">MTYNKNKNVNSLFNQKTTIKTESFRLINHQLVTYIDGARGEFHFDNSNPIHSDEFIILISNSEKCITFEDGAKKTLSNDKQLILIKDSFTAEINENTQFIFIEKSFYVNIGMPKFHDLLETHIHERLVRILLEALSTSPSPFYELMAIANIIGVDNYKNNLNCTFSKLIGIIESNASNEDFNLNTLCEKAYMSRRKVQYILYNNNTSFVELVNNYRVEVLKSLLLSYPKTPVNNLIYKAGFKNYNTAVRAFKTKFSIGIREFKSKQLSVHRHPRLNIHTIRLSLGKKKSVFLTYI</sequence>
<dbReference type="EMBL" id="AFWF01000017">
    <property type="protein sequence ID" value="EGU47857.1"/>
    <property type="molecule type" value="Genomic_DNA"/>
</dbReference>
<feature type="non-terminal residue" evidence="2">
    <location>
        <position position="295"/>
    </location>
</feature>
<feature type="domain" description="HTH araC/xylS-type" evidence="1">
    <location>
        <begin position="166"/>
        <end position="265"/>
    </location>
</feature>